<sequence>MATDTPRLQESTGSVTGPHDGRDSDGELDHRYWRCERCGLETTDSRLREGCFRCGGERSAAAERPPPVGRRTPEGRMPDERESPSAGWREVYREMEAATNAEDATRPCPDCGRTCRNVLRDVYECPDHGVFRASGARSDASRAGGSERDGGESGRSDAEEGGRSNAEEGGGSNAEEDDDRERRTRGSAGRA</sequence>
<evidence type="ECO:0000313" key="3">
    <source>
        <dbReference type="EMBL" id="MFC7081773.1"/>
    </source>
</evidence>
<feature type="domain" description="DUF8118" evidence="2">
    <location>
        <begin position="15"/>
        <end position="51"/>
    </location>
</feature>
<evidence type="ECO:0000256" key="1">
    <source>
        <dbReference type="SAM" id="MobiDB-lite"/>
    </source>
</evidence>
<feature type="region of interest" description="Disordered" evidence="1">
    <location>
        <begin position="128"/>
        <end position="191"/>
    </location>
</feature>
<dbReference type="AlphaFoldDB" id="A0ABD5WRN4"/>
<reference evidence="3 4" key="1">
    <citation type="journal article" date="2019" name="Int. J. Syst. Evol. Microbiol.">
        <title>The Global Catalogue of Microorganisms (GCM) 10K type strain sequencing project: providing services to taxonomists for standard genome sequencing and annotation.</title>
        <authorList>
            <consortium name="The Broad Institute Genomics Platform"/>
            <consortium name="The Broad Institute Genome Sequencing Center for Infectious Disease"/>
            <person name="Wu L."/>
            <person name="Ma J."/>
        </authorList>
    </citation>
    <scope>NUCLEOTIDE SEQUENCE [LARGE SCALE GENOMIC DNA]</scope>
    <source>
        <strain evidence="3 4">DT72</strain>
    </source>
</reference>
<feature type="compositionally biased region" description="Basic and acidic residues" evidence="1">
    <location>
        <begin position="71"/>
        <end position="83"/>
    </location>
</feature>
<name>A0ABD5WRN4_9EURY</name>
<evidence type="ECO:0000259" key="2">
    <source>
        <dbReference type="Pfam" id="PF26435"/>
    </source>
</evidence>
<keyword evidence="4" id="KW-1185">Reference proteome</keyword>
<proteinExistence type="predicted"/>
<dbReference type="RefSeq" id="WP_382210153.1">
    <property type="nucleotide sequence ID" value="NZ_JBHSZH010000005.1"/>
</dbReference>
<feature type="compositionally biased region" description="Basic and acidic residues" evidence="1">
    <location>
        <begin position="145"/>
        <end position="166"/>
    </location>
</feature>
<comment type="caution">
    <text evidence="3">The sequence shown here is derived from an EMBL/GenBank/DDBJ whole genome shotgun (WGS) entry which is preliminary data.</text>
</comment>
<feature type="region of interest" description="Disordered" evidence="1">
    <location>
        <begin position="55"/>
        <end position="89"/>
    </location>
</feature>
<feature type="compositionally biased region" description="Polar residues" evidence="1">
    <location>
        <begin position="1"/>
        <end position="15"/>
    </location>
</feature>
<dbReference type="Proteomes" id="UP001596407">
    <property type="component" value="Unassembled WGS sequence"/>
</dbReference>
<dbReference type="Pfam" id="PF26435">
    <property type="entry name" value="DUF8118"/>
    <property type="match status" value="1"/>
</dbReference>
<dbReference type="EMBL" id="JBHSZH010000005">
    <property type="protein sequence ID" value="MFC7081773.1"/>
    <property type="molecule type" value="Genomic_DNA"/>
</dbReference>
<dbReference type="InterPro" id="IPR058431">
    <property type="entry name" value="DUF8118"/>
</dbReference>
<protein>
    <recommendedName>
        <fullName evidence="2">DUF8118 domain-containing protein</fullName>
    </recommendedName>
</protein>
<organism evidence="3 4">
    <name type="scientific">Halorussus caseinilyticus</name>
    <dbReference type="NCBI Taxonomy" id="3034025"/>
    <lineage>
        <taxon>Archaea</taxon>
        <taxon>Methanobacteriati</taxon>
        <taxon>Methanobacteriota</taxon>
        <taxon>Stenosarchaea group</taxon>
        <taxon>Halobacteria</taxon>
        <taxon>Halobacteriales</taxon>
        <taxon>Haladaptataceae</taxon>
        <taxon>Halorussus</taxon>
    </lineage>
</organism>
<accession>A0ABD5WRN4</accession>
<feature type="region of interest" description="Disordered" evidence="1">
    <location>
        <begin position="1"/>
        <end position="27"/>
    </location>
</feature>
<gene>
    <name evidence="3" type="ORF">ACFQJ6_18415</name>
</gene>
<feature type="compositionally biased region" description="Low complexity" evidence="1">
    <location>
        <begin position="132"/>
        <end position="144"/>
    </location>
</feature>
<evidence type="ECO:0000313" key="4">
    <source>
        <dbReference type="Proteomes" id="UP001596407"/>
    </source>
</evidence>